<name>A0A0R1Q5D7_9LACO</name>
<dbReference type="SUPFAM" id="SSF75005">
    <property type="entry name" value="Arabinanase/levansucrase/invertase"/>
    <property type="match status" value="1"/>
</dbReference>
<gene>
    <name evidence="5" type="ORF">FD20_GL000392</name>
</gene>
<dbReference type="InterPro" id="IPR051214">
    <property type="entry name" value="GH32_Enzymes"/>
</dbReference>
<accession>A0A0R1Q5D7</accession>
<dbReference type="RefSeq" id="WP_057737116.1">
    <property type="nucleotide sequence ID" value="NZ_AZEG01000011.1"/>
</dbReference>
<evidence type="ECO:0000256" key="2">
    <source>
        <dbReference type="ARBA" id="ARBA00022801"/>
    </source>
</evidence>
<evidence type="ECO:0000256" key="3">
    <source>
        <dbReference type="ARBA" id="ARBA00023295"/>
    </source>
</evidence>
<comment type="similarity">
    <text evidence="1">Belongs to the glycosyl hydrolase 32 family.</text>
</comment>
<dbReference type="InterPro" id="IPR013148">
    <property type="entry name" value="Glyco_hydro_32_N"/>
</dbReference>
<dbReference type="PANTHER" id="PTHR43101">
    <property type="entry name" value="BETA-FRUCTOSIDASE"/>
    <property type="match status" value="1"/>
</dbReference>
<evidence type="ECO:0000259" key="4">
    <source>
        <dbReference type="Pfam" id="PF00251"/>
    </source>
</evidence>
<dbReference type="Proteomes" id="UP000051155">
    <property type="component" value="Unassembled WGS sequence"/>
</dbReference>
<dbReference type="PANTHER" id="PTHR43101:SF1">
    <property type="entry name" value="BETA-FRUCTOSIDASE"/>
    <property type="match status" value="1"/>
</dbReference>
<evidence type="ECO:0000256" key="1">
    <source>
        <dbReference type="ARBA" id="ARBA00009902"/>
    </source>
</evidence>
<dbReference type="Gene3D" id="2.115.10.20">
    <property type="entry name" value="Glycosyl hydrolase domain, family 43"/>
    <property type="match status" value="1"/>
</dbReference>
<keyword evidence="2" id="KW-0378">Hydrolase</keyword>
<dbReference type="InterPro" id="IPR023296">
    <property type="entry name" value="Glyco_hydro_beta-prop_sf"/>
</dbReference>
<dbReference type="GO" id="GO:0016798">
    <property type="term" value="F:hydrolase activity, acting on glycosyl bonds"/>
    <property type="evidence" value="ECO:0007669"/>
    <property type="project" value="UniProtKB-KW"/>
</dbReference>
<evidence type="ECO:0000313" key="5">
    <source>
        <dbReference type="EMBL" id="KRL37514.1"/>
    </source>
</evidence>
<reference evidence="5 6" key="1">
    <citation type="journal article" date="2015" name="Genome Announc.">
        <title>Expanding the biotechnology potential of lactobacilli through comparative genomics of 213 strains and associated genera.</title>
        <authorList>
            <person name="Sun Z."/>
            <person name="Harris H.M."/>
            <person name="McCann A."/>
            <person name="Guo C."/>
            <person name="Argimon S."/>
            <person name="Zhang W."/>
            <person name="Yang X."/>
            <person name="Jeffery I.B."/>
            <person name="Cooney J.C."/>
            <person name="Kagawa T.F."/>
            <person name="Liu W."/>
            <person name="Song Y."/>
            <person name="Salvetti E."/>
            <person name="Wrobel A."/>
            <person name="Rasinkangas P."/>
            <person name="Parkhill J."/>
            <person name="Rea M.C."/>
            <person name="O'Sullivan O."/>
            <person name="Ritari J."/>
            <person name="Douillard F.P."/>
            <person name="Paul Ross R."/>
            <person name="Yang R."/>
            <person name="Briner A.E."/>
            <person name="Felis G.E."/>
            <person name="de Vos W.M."/>
            <person name="Barrangou R."/>
            <person name="Klaenhammer T.R."/>
            <person name="Caufield P.W."/>
            <person name="Cui Y."/>
            <person name="Zhang H."/>
            <person name="O'Toole P.W."/>
        </authorList>
    </citation>
    <scope>NUCLEOTIDE SEQUENCE [LARGE SCALE GENOMIC DNA]</scope>
    <source>
        <strain evidence="5 6">DSM 19971</strain>
    </source>
</reference>
<dbReference type="EMBL" id="AZEG01000011">
    <property type="protein sequence ID" value="KRL37514.1"/>
    <property type="molecule type" value="Genomic_DNA"/>
</dbReference>
<dbReference type="Pfam" id="PF00251">
    <property type="entry name" value="Glyco_hydro_32N"/>
    <property type="match status" value="1"/>
</dbReference>
<sequence>MISDAVDLDKSFFSISQVAPANLDEGFDVYATQTFNGPGGKAYAVSWVGLPDISHPTDKENWAHCLSQVKQLTIKNGQLYQHPVPAMANLRINGRHLSAGNKSNRKIFLMKRSSKHFELKLTISAQLSGKLHLAADENLTHSLELEFSTAEKALLTVERGRSGISFAENYGTKRSITLPSK</sequence>
<dbReference type="PATRIC" id="fig|1423812.3.peg.404"/>
<dbReference type="STRING" id="1423812.FD20_GL000392"/>
<comment type="caution">
    <text evidence="5">The sequence shown here is derived from an EMBL/GenBank/DDBJ whole genome shotgun (WGS) entry which is preliminary data.</text>
</comment>
<keyword evidence="3" id="KW-0326">Glycosidase</keyword>
<organism evidence="5 6">
    <name type="scientific">Liquorilactobacillus uvarum DSM 19971</name>
    <dbReference type="NCBI Taxonomy" id="1423812"/>
    <lineage>
        <taxon>Bacteria</taxon>
        <taxon>Bacillati</taxon>
        <taxon>Bacillota</taxon>
        <taxon>Bacilli</taxon>
        <taxon>Lactobacillales</taxon>
        <taxon>Lactobacillaceae</taxon>
        <taxon>Liquorilactobacillus</taxon>
    </lineage>
</organism>
<evidence type="ECO:0000313" key="6">
    <source>
        <dbReference type="Proteomes" id="UP000051155"/>
    </source>
</evidence>
<dbReference type="AlphaFoldDB" id="A0A0R1Q5D7"/>
<proteinExistence type="inferred from homology"/>
<protein>
    <submittedName>
        <fullName evidence="5">Beta-fructofuranosidase</fullName>
    </submittedName>
</protein>
<feature type="domain" description="Glycosyl hydrolase family 32 N-terminal" evidence="4">
    <location>
        <begin position="7"/>
        <end position="83"/>
    </location>
</feature>
<keyword evidence="6" id="KW-1185">Reference proteome</keyword>